<accession>A0A087VZ02</accession>
<dbReference type="AlphaFoldDB" id="A0A087VZ02"/>
<reference evidence="1" key="2">
    <citation type="submission" date="2015-11" db="EMBL/GenBank/DDBJ databases">
        <authorList>
            <person name="Zhang Y."/>
            <person name="Guo Z."/>
        </authorList>
    </citation>
    <scope>NUCLEOTIDE SEQUENCE</scope>
</reference>
<gene>
    <name evidence="1" type="ORF">EmuJ_000122600</name>
</gene>
<name>A0A087VZ02_ECHMU</name>
<evidence type="ECO:0000313" key="2">
    <source>
        <dbReference type="Proteomes" id="UP000017246"/>
    </source>
</evidence>
<protein>
    <submittedName>
        <fullName evidence="1">Uncharacterized protein</fullName>
    </submittedName>
</protein>
<organism evidence="1 2">
    <name type="scientific">Echinococcus multilocularis</name>
    <name type="common">Fox tapeworm</name>
    <dbReference type="NCBI Taxonomy" id="6211"/>
    <lineage>
        <taxon>Eukaryota</taxon>
        <taxon>Metazoa</taxon>
        <taxon>Spiralia</taxon>
        <taxon>Lophotrochozoa</taxon>
        <taxon>Platyhelminthes</taxon>
        <taxon>Cestoda</taxon>
        <taxon>Eucestoda</taxon>
        <taxon>Cyclophyllidea</taxon>
        <taxon>Taeniidae</taxon>
        <taxon>Echinococcus</taxon>
    </lineage>
</organism>
<dbReference type="EMBL" id="LN902844">
    <property type="protein sequence ID" value="CDI97449.1"/>
    <property type="molecule type" value="Genomic_DNA"/>
</dbReference>
<reference evidence="1" key="1">
    <citation type="journal article" date="2013" name="Nature">
        <title>The genomes of four tapeworm species reveal adaptations to parasitism.</title>
        <authorList>
            <person name="Tsai I.J."/>
            <person name="Zarowiecki M."/>
            <person name="Holroyd N."/>
            <person name="Garciarrubio A."/>
            <person name="Sanchez-Flores A."/>
            <person name="Brooks K.L."/>
            <person name="Tracey A."/>
            <person name="Bobes R.J."/>
            <person name="Fragoso G."/>
            <person name="Sciutto E."/>
            <person name="Aslett M."/>
            <person name="Beasley H."/>
            <person name="Bennett H.M."/>
            <person name="Cai J."/>
            <person name="Camicia F."/>
            <person name="Clark R."/>
            <person name="Cucher M."/>
            <person name="De Silva N."/>
            <person name="Day T.A."/>
            <person name="Deplazes P."/>
            <person name="Estrada K."/>
            <person name="Fernandez C."/>
            <person name="Holland P.W."/>
            <person name="Hou J."/>
            <person name="Hu S."/>
            <person name="Huckvale T."/>
            <person name="Hung S.S."/>
            <person name="Kamenetzky L."/>
            <person name="Keane J.A."/>
            <person name="Kiss F."/>
            <person name="Koziol U."/>
            <person name="Lambert O."/>
            <person name="Liu K."/>
            <person name="Luo X."/>
            <person name="Luo Y."/>
            <person name="Macchiaroli N."/>
            <person name="Nichol S."/>
            <person name="Paps J."/>
            <person name="Parkinson J."/>
            <person name="Pouchkina-Stantcheva N."/>
            <person name="Riddiford N."/>
            <person name="Rosenzvit M."/>
            <person name="Salinas G."/>
            <person name="Wasmuth J.D."/>
            <person name="Zamanian M."/>
            <person name="Zheng Y."/>
            <person name="Cai X."/>
            <person name="Soberon X."/>
            <person name="Olson P.D."/>
            <person name="Laclette J.P."/>
            <person name="Brehm K."/>
            <person name="Berriman M."/>
            <person name="Garciarrubio A."/>
            <person name="Bobes R.J."/>
            <person name="Fragoso G."/>
            <person name="Sanchez-Flores A."/>
            <person name="Estrada K."/>
            <person name="Cevallos M.A."/>
            <person name="Morett E."/>
            <person name="Gonzalez V."/>
            <person name="Portillo T."/>
            <person name="Ochoa-Leyva A."/>
            <person name="Jose M.V."/>
            <person name="Sciutto E."/>
            <person name="Landa A."/>
            <person name="Jimenez L."/>
            <person name="Valdes V."/>
            <person name="Carrero J.C."/>
            <person name="Larralde C."/>
            <person name="Morales-Montor J."/>
            <person name="Limon-Lason J."/>
            <person name="Soberon X."/>
            <person name="Laclette J.P."/>
        </authorList>
    </citation>
    <scope>NUCLEOTIDE SEQUENCE [LARGE SCALE GENOMIC DNA]</scope>
</reference>
<sequence>MYVNLMCRVLRTWKQLQCPLKWCQYTDLIGPGMCFRSAFVGTGAARGILSQEKKTHACENEGEIRKIIILHSDIYRHPLACANIDR</sequence>
<proteinExistence type="predicted"/>
<dbReference type="Proteomes" id="UP000017246">
    <property type="component" value="Unassembled WGS sequence"/>
</dbReference>
<evidence type="ECO:0000313" key="1">
    <source>
        <dbReference type="EMBL" id="CDI97449.1"/>
    </source>
</evidence>
<keyword evidence="2" id="KW-1185">Reference proteome</keyword>